<evidence type="ECO:0000313" key="1">
    <source>
        <dbReference type="EMBL" id="CAJ1409855.1"/>
    </source>
</evidence>
<dbReference type="Proteomes" id="UP001178507">
    <property type="component" value="Unassembled WGS sequence"/>
</dbReference>
<organism evidence="1 2">
    <name type="scientific">Effrenium voratum</name>
    <dbReference type="NCBI Taxonomy" id="2562239"/>
    <lineage>
        <taxon>Eukaryota</taxon>
        <taxon>Sar</taxon>
        <taxon>Alveolata</taxon>
        <taxon>Dinophyceae</taxon>
        <taxon>Suessiales</taxon>
        <taxon>Symbiodiniaceae</taxon>
        <taxon>Effrenium</taxon>
    </lineage>
</organism>
<keyword evidence="2" id="KW-1185">Reference proteome</keyword>
<dbReference type="EMBL" id="CAUJNA010003791">
    <property type="protein sequence ID" value="CAJ1409855.1"/>
    <property type="molecule type" value="Genomic_DNA"/>
</dbReference>
<evidence type="ECO:0000313" key="2">
    <source>
        <dbReference type="Proteomes" id="UP001178507"/>
    </source>
</evidence>
<comment type="caution">
    <text evidence="1">The sequence shown here is derived from an EMBL/GenBank/DDBJ whole genome shotgun (WGS) entry which is preliminary data.</text>
</comment>
<proteinExistence type="predicted"/>
<name>A0AA36JP77_9DINO</name>
<accession>A0AA36JP77</accession>
<reference evidence="1" key="1">
    <citation type="submission" date="2023-08" db="EMBL/GenBank/DDBJ databases">
        <authorList>
            <person name="Chen Y."/>
            <person name="Shah S."/>
            <person name="Dougan E. K."/>
            <person name="Thang M."/>
            <person name="Chan C."/>
        </authorList>
    </citation>
    <scope>NUCLEOTIDE SEQUENCE</scope>
</reference>
<protein>
    <submittedName>
        <fullName evidence="1">Uncharacterized protein</fullName>
    </submittedName>
</protein>
<dbReference type="AlphaFoldDB" id="A0AA36JP77"/>
<gene>
    <name evidence="1" type="ORF">EVOR1521_LOCUS30841</name>
</gene>
<sequence>MAAVYLPMAACSGFRAQKVTEKQPHCDRAASDDELMPVLEGVAEKQPRKCNGCLLQ</sequence>